<dbReference type="RefSeq" id="WP_330928366.1">
    <property type="nucleotide sequence ID" value="NZ_CP119075.1"/>
</dbReference>
<dbReference type="SUPFAM" id="SSF53474">
    <property type="entry name" value="alpha/beta-Hydrolases"/>
    <property type="match status" value="1"/>
</dbReference>
<keyword evidence="5" id="KW-1185">Reference proteome</keyword>
<dbReference type="InterPro" id="IPR050960">
    <property type="entry name" value="AB_hydrolase_4_sf"/>
</dbReference>
<dbReference type="InterPro" id="IPR029058">
    <property type="entry name" value="AB_hydrolase_fold"/>
</dbReference>
<dbReference type="KEGG" id="slom:PXH66_13640"/>
<evidence type="ECO:0000259" key="3">
    <source>
        <dbReference type="Pfam" id="PF00561"/>
    </source>
</evidence>
<evidence type="ECO:0000313" key="5">
    <source>
        <dbReference type="Proteomes" id="UP001218638"/>
    </source>
</evidence>
<reference evidence="4" key="1">
    <citation type="submission" date="2023-03" db="EMBL/GenBank/DDBJ databases">
        <title>Lomoglobus Profundus gen. nov., sp. nov., a novel member of the phylum Verrucomicrobia, isolated from deep-marine sediment of South China Sea.</title>
        <authorList>
            <person name="Ahmad T."/>
            <person name="Ishaq S.E."/>
            <person name="Wang F."/>
        </authorList>
    </citation>
    <scope>NUCLEOTIDE SEQUENCE</scope>
    <source>
        <strain evidence="4">LMO-M01</strain>
    </source>
</reference>
<feature type="active site" description="Charge relay system" evidence="2">
    <location>
        <position position="266"/>
    </location>
</feature>
<dbReference type="InterPro" id="IPR000073">
    <property type="entry name" value="AB_hydrolase_1"/>
</dbReference>
<proteinExistence type="inferred from homology"/>
<evidence type="ECO:0000256" key="2">
    <source>
        <dbReference type="PIRSR" id="PIRSR005211-1"/>
    </source>
</evidence>
<evidence type="ECO:0000313" key="4">
    <source>
        <dbReference type="EMBL" id="WED63376.1"/>
    </source>
</evidence>
<dbReference type="EMBL" id="CP119075">
    <property type="protein sequence ID" value="WED63376.1"/>
    <property type="molecule type" value="Genomic_DNA"/>
</dbReference>
<feature type="active site" description="Charge relay system" evidence="2">
    <location>
        <position position="295"/>
    </location>
</feature>
<feature type="active site" description="Charge relay system" evidence="2">
    <location>
        <position position="139"/>
    </location>
</feature>
<dbReference type="GO" id="GO:0047372">
    <property type="term" value="F:monoacylglycerol lipase activity"/>
    <property type="evidence" value="ECO:0007669"/>
    <property type="project" value="TreeGrafter"/>
</dbReference>
<organism evidence="4 5">
    <name type="scientific">Synoicihabitans lomoniglobus</name>
    <dbReference type="NCBI Taxonomy" id="2909285"/>
    <lineage>
        <taxon>Bacteria</taxon>
        <taxon>Pseudomonadati</taxon>
        <taxon>Verrucomicrobiota</taxon>
        <taxon>Opitutia</taxon>
        <taxon>Opitutales</taxon>
        <taxon>Opitutaceae</taxon>
        <taxon>Synoicihabitans</taxon>
    </lineage>
</organism>
<dbReference type="Pfam" id="PF00561">
    <property type="entry name" value="Abhydrolase_1"/>
    <property type="match status" value="1"/>
</dbReference>
<dbReference type="PIRSF" id="PIRSF005211">
    <property type="entry name" value="Ab_hydro_YheT"/>
    <property type="match status" value="1"/>
</dbReference>
<dbReference type="Proteomes" id="UP001218638">
    <property type="component" value="Chromosome"/>
</dbReference>
<dbReference type="AlphaFoldDB" id="A0AAE9ZSE0"/>
<gene>
    <name evidence="4" type="ORF">PXH66_13640</name>
</gene>
<comment type="similarity">
    <text evidence="1">Belongs to the AB hydrolase superfamily. AB hydrolase 4 family.</text>
</comment>
<name>A0AAE9ZSE0_9BACT</name>
<accession>A0AAE9ZSE0</accession>
<dbReference type="InterPro" id="IPR012020">
    <property type="entry name" value="ABHD4"/>
</dbReference>
<dbReference type="Gene3D" id="3.40.50.1820">
    <property type="entry name" value="alpha/beta hydrolase"/>
    <property type="match status" value="1"/>
</dbReference>
<protein>
    <submittedName>
        <fullName evidence="4">Alpha/beta fold hydrolase</fullName>
    </submittedName>
</protein>
<evidence type="ECO:0000256" key="1">
    <source>
        <dbReference type="ARBA" id="ARBA00010884"/>
    </source>
</evidence>
<dbReference type="PANTHER" id="PTHR10794:SF94">
    <property type="entry name" value="ESTERASE YHET-RELATED"/>
    <property type="match status" value="1"/>
</dbReference>
<dbReference type="GO" id="GO:0034338">
    <property type="term" value="F:short-chain carboxylesterase activity"/>
    <property type="evidence" value="ECO:0007669"/>
    <property type="project" value="TreeGrafter"/>
</dbReference>
<dbReference type="PANTHER" id="PTHR10794">
    <property type="entry name" value="ABHYDROLASE DOMAIN-CONTAINING PROTEIN"/>
    <property type="match status" value="1"/>
</dbReference>
<keyword evidence="4" id="KW-0378">Hydrolase</keyword>
<feature type="domain" description="AB hydrolase-1" evidence="3">
    <location>
        <begin position="62"/>
        <end position="269"/>
    </location>
</feature>
<sequence length="320" mass="35525">MPLIESTYRAPWGCANGHVQSIVPALWRRVPAVPMERVRIATPDDDFIDLDCVREGSGRVAIISHGLEGNSRQPYVQGMARALVKRGWDVIAWNCRGCSGEMNRRLRFYHSGASEDLAVVVDHALANSSWRRVALVGFSLGGNMTLKYLGERGAAVDPRIHAAATFSVPCDLAASSVRLGHWSNRLYMERFMRTLRGKVLAKAVNYPAELDTTHLAAMRTFKNFDDRYTAPLHGFTSAEDYWHRSGSVKFLAAIRVRSLLVNAHDDPFLAGECFPGNIADASEHFHLETPRHGGHVGFITRGASGEYWSETRAAEFLETA</sequence>